<evidence type="ECO:0000256" key="1">
    <source>
        <dbReference type="SAM" id="Coils"/>
    </source>
</evidence>
<proteinExistence type="predicted"/>
<feature type="compositionally biased region" description="Basic and acidic residues" evidence="2">
    <location>
        <begin position="176"/>
        <end position="203"/>
    </location>
</feature>
<sequence length="223" mass="26061">MKTPFDQFRDLANELTKELSKEMKKFQDKEGPRSAPRSSGEAELNRHIRGAEKEALSVERLVERQKALLEELATKRDNAKQMADKRYEQTELAKQAGEDKLAERAALESKHYGEQYRYFEGLLDEGTRELDALERRALEMRLKLDEMQNKRYEFAMRENLDLLKGALDQIFGAETSKTHPFTEDEKKAEEKKQEPAAEEKLDAADEDDFEAKLKELERRFKQD</sequence>
<gene>
    <name evidence="3" type="ORF">NMQ00_12475</name>
</gene>
<evidence type="ECO:0008006" key="5">
    <source>
        <dbReference type="Google" id="ProtNLM"/>
    </source>
</evidence>
<feature type="region of interest" description="Disordered" evidence="2">
    <location>
        <begin position="173"/>
        <end position="208"/>
    </location>
</feature>
<protein>
    <recommendedName>
        <fullName evidence="5">PspA/IM30 family protein</fullName>
    </recommendedName>
</protein>
<keyword evidence="1" id="KW-0175">Coiled coil</keyword>
<feature type="compositionally biased region" description="Basic and acidic residues" evidence="2">
    <location>
        <begin position="22"/>
        <end position="32"/>
    </location>
</feature>
<name>A0ABY5FM71_9BACL</name>
<evidence type="ECO:0000313" key="4">
    <source>
        <dbReference type="Proteomes" id="UP001060325"/>
    </source>
</evidence>
<feature type="region of interest" description="Disordered" evidence="2">
    <location>
        <begin position="22"/>
        <end position="47"/>
    </location>
</feature>
<accession>A0ABY5FM71</accession>
<evidence type="ECO:0000313" key="3">
    <source>
        <dbReference type="EMBL" id="UTT42347.1"/>
    </source>
</evidence>
<reference evidence="3" key="1">
    <citation type="submission" date="2022-07" db="EMBL/GenBank/DDBJ databases">
        <title>Complete genome of CX2.</title>
        <authorList>
            <person name="Cao G."/>
        </authorList>
    </citation>
    <scope>NUCLEOTIDE SEQUENCE</scope>
    <source>
        <strain evidence="3">CX2</strain>
    </source>
</reference>
<keyword evidence="4" id="KW-1185">Reference proteome</keyword>
<organism evidence="3 4">
    <name type="scientific">Exiguobacterium aurantiacum</name>
    <dbReference type="NCBI Taxonomy" id="33987"/>
    <lineage>
        <taxon>Bacteria</taxon>
        <taxon>Bacillati</taxon>
        <taxon>Bacillota</taxon>
        <taxon>Bacilli</taxon>
        <taxon>Bacillales</taxon>
        <taxon>Bacillales Family XII. Incertae Sedis</taxon>
        <taxon>Exiguobacterium</taxon>
    </lineage>
</organism>
<dbReference type="Proteomes" id="UP001060325">
    <property type="component" value="Chromosome"/>
</dbReference>
<dbReference type="RefSeq" id="WP_255176931.1">
    <property type="nucleotide sequence ID" value="NZ_CP101462.1"/>
</dbReference>
<feature type="coiled-coil region" evidence="1">
    <location>
        <begin position="123"/>
        <end position="150"/>
    </location>
</feature>
<dbReference type="EMBL" id="CP101462">
    <property type="protein sequence ID" value="UTT42347.1"/>
    <property type="molecule type" value="Genomic_DNA"/>
</dbReference>
<evidence type="ECO:0000256" key="2">
    <source>
        <dbReference type="SAM" id="MobiDB-lite"/>
    </source>
</evidence>